<dbReference type="Pfam" id="PF12973">
    <property type="entry name" value="Cupin_7"/>
    <property type="match status" value="1"/>
</dbReference>
<evidence type="ECO:0000259" key="1">
    <source>
        <dbReference type="Pfam" id="PF12973"/>
    </source>
</evidence>
<evidence type="ECO:0000313" key="3">
    <source>
        <dbReference type="Proteomes" id="UP000070433"/>
    </source>
</evidence>
<accession>A0A127JRQ7</accession>
<name>A0A127JRQ7_9BURK</name>
<dbReference type="EMBL" id="CP010951">
    <property type="protein sequence ID" value="AMO22678.1"/>
    <property type="molecule type" value="Genomic_DNA"/>
</dbReference>
<dbReference type="InterPro" id="IPR025979">
    <property type="entry name" value="ChrR-like_cupin_dom"/>
</dbReference>
<dbReference type="InterPro" id="IPR014710">
    <property type="entry name" value="RmlC-like_jellyroll"/>
</dbReference>
<proteinExistence type="predicted"/>
<dbReference type="Gene3D" id="2.60.120.10">
    <property type="entry name" value="Jelly Rolls"/>
    <property type="match status" value="1"/>
</dbReference>
<evidence type="ECO:0000313" key="2">
    <source>
        <dbReference type="EMBL" id="AMO22678.1"/>
    </source>
</evidence>
<keyword evidence="3" id="KW-1185">Reference proteome</keyword>
<dbReference type="InterPro" id="IPR011051">
    <property type="entry name" value="RmlC_Cupin_sf"/>
</dbReference>
<feature type="domain" description="ChrR-like cupin" evidence="1">
    <location>
        <begin position="16"/>
        <end position="93"/>
    </location>
</feature>
<protein>
    <recommendedName>
        <fullName evidence="1">ChrR-like cupin domain-containing protein</fullName>
    </recommendedName>
</protein>
<organism evidence="2 3">
    <name type="scientific">Ramlibacter tataouinensis</name>
    <dbReference type="NCBI Taxonomy" id="94132"/>
    <lineage>
        <taxon>Bacteria</taxon>
        <taxon>Pseudomonadati</taxon>
        <taxon>Pseudomonadota</taxon>
        <taxon>Betaproteobacteria</taxon>
        <taxon>Burkholderiales</taxon>
        <taxon>Comamonadaceae</taxon>
        <taxon>Ramlibacter</taxon>
    </lineage>
</organism>
<dbReference type="AlphaFoldDB" id="A0A127JRQ7"/>
<sequence>MMNTLHSVVTGHSLSSDGPWISEGPGKWSRPLRFLKNGRGWVELMRLDPGVKITLHRHTGEVHAYNLRGQRRLSSGEVIASGDYVHEPAGNVDWWEAIGDEPLVVMVVVMGAVEYISYDGIVKQRITTADRIADYRRWCEDTGTSPLNNLFE</sequence>
<gene>
    <name evidence="2" type="ORF">UC35_07025</name>
</gene>
<dbReference type="SUPFAM" id="SSF51182">
    <property type="entry name" value="RmlC-like cupins"/>
    <property type="match status" value="1"/>
</dbReference>
<dbReference type="RefSeq" id="WP_082792897.1">
    <property type="nucleotide sequence ID" value="NZ_CP010951.1"/>
</dbReference>
<reference evidence="2 3" key="1">
    <citation type="journal article" date="2014" name="Int. J. Syst. Evol. Microbiol.">
        <title>Ramlibacter solisilvae sp. nov., isolated from forest soil, and emended description of the genus Ramlibacter.</title>
        <authorList>
            <person name="Lee H.J."/>
            <person name="Lee S.H."/>
            <person name="Lee S.S."/>
            <person name="Lee J.S."/>
            <person name="Kim Y."/>
            <person name="Kim S.C."/>
            <person name="Jeon C.O."/>
        </authorList>
    </citation>
    <scope>NUCLEOTIDE SEQUENCE [LARGE SCALE GENOMIC DNA]</scope>
    <source>
        <strain evidence="2 3">5-10</strain>
    </source>
</reference>
<dbReference type="Proteomes" id="UP000070433">
    <property type="component" value="Chromosome"/>
</dbReference>